<dbReference type="InterPro" id="IPR017911">
    <property type="entry name" value="MacB-like_ATP-bd"/>
</dbReference>
<dbReference type="GO" id="GO:0098796">
    <property type="term" value="C:membrane protein complex"/>
    <property type="evidence" value="ECO:0007669"/>
    <property type="project" value="UniProtKB-ARBA"/>
</dbReference>
<dbReference type="CDD" id="cd03255">
    <property type="entry name" value="ABC_MJ0796_LolCDE_FtsE"/>
    <property type="match status" value="1"/>
</dbReference>
<organism evidence="6 7">
    <name type="scientific">candidate division WOR-3 bacterium</name>
    <dbReference type="NCBI Taxonomy" id="2052148"/>
    <lineage>
        <taxon>Bacteria</taxon>
        <taxon>Bacteria division WOR-3</taxon>
    </lineage>
</organism>
<keyword evidence="6" id="KW-0449">Lipoprotein</keyword>
<keyword evidence="4 6" id="KW-0067">ATP-binding</keyword>
<dbReference type="FunFam" id="3.40.50.300:FF:000032">
    <property type="entry name" value="Export ABC transporter ATP-binding protein"/>
    <property type="match status" value="1"/>
</dbReference>
<dbReference type="GO" id="GO:0022857">
    <property type="term" value="F:transmembrane transporter activity"/>
    <property type="evidence" value="ECO:0007669"/>
    <property type="project" value="UniProtKB-ARBA"/>
</dbReference>
<dbReference type="PANTHER" id="PTHR42798:SF7">
    <property type="entry name" value="ALPHA-D-RIBOSE 1-METHYLPHOSPHONATE 5-TRIPHOSPHATE SYNTHASE SUBUNIT PHNL"/>
    <property type="match status" value="1"/>
</dbReference>
<protein>
    <submittedName>
        <fullName evidence="6">Lipoprotein-releasing system ATP-binding protein LolD</fullName>
    </submittedName>
</protein>
<comment type="caution">
    <text evidence="6">The sequence shown here is derived from an EMBL/GenBank/DDBJ whole genome shotgun (WGS) entry which is preliminary data.</text>
</comment>
<comment type="similarity">
    <text evidence="1">Belongs to the ABC transporter superfamily.</text>
</comment>
<evidence type="ECO:0000256" key="3">
    <source>
        <dbReference type="ARBA" id="ARBA00022741"/>
    </source>
</evidence>
<dbReference type="Proteomes" id="UP000268469">
    <property type="component" value="Unassembled WGS sequence"/>
</dbReference>
<dbReference type="InterPro" id="IPR027417">
    <property type="entry name" value="P-loop_NTPase"/>
</dbReference>
<dbReference type="GO" id="GO:0016887">
    <property type="term" value="F:ATP hydrolysis activity"/>
    <property type="evidence" value="ECO:0007669"/>
    <property type="project" value="InterPro"/>
</dbReference>
<evidence type="ECO:0000313" key="6">
    <source>
        <dbReference type="EMBL" id="RKX69829.1"/>
    </source>
</evidence>
<dbReference type="PANTHER" id="PTHR42798">
    <property type="entry name" value="LIPOPROTEIN-RELEASING SYSTEM ATP-BINDING PROTEIN LOLD"/>
    <property type="match status" value="1"/>
</dbReference>
<evidence type="ECO:0000259" key="5">
    <source>
        <dbReference type="PROSITE" id="PS50893"/>
    </source>
</evidence>
<dbReference type="SUPFAM" id="SSF52540">
    <property type="entry name" value="P-loop containing nucleoside triphosphate hydrolases"/>
    <property type="match status" value="1"/>
</dbReference>
<dbReference type="Gene3D" id="3.40.50.300">
    <property type="entry name" value="P-loop containing nucleotide triphosphate hydrolases"/>
    <property type="match status" value="1"/>
</dbReference>
<dbReference type="EMBL" id="QNBE01000064">
    <property type="protein sequence ID" value="RKX69829.1"/>
    <property type="molecule type" value="Genomic_DNA"/>
</dbReference>
<evidence type="ECO:0000256" key="4">
    <source>
        <dbReference type="ARBA" id="ARBA00022840"/>
    </source>
</evidence>
<reference evidence="6 7" key="1">
    <citation type="submission" date="2018-06" db="EMBL/GenBank/DDBJ databases">
        <title>Extensive metabolic versatility and redundancy in microbially diverse, dynamic hydrothermal sediments.</title>
        <authorList>
            <person name="Dombrowski N."/>
            <person name="Teske A."/>
            <person name="Baker B.J."/>
        </authorList>
    </citation>
    <scope>NUCLEOTIDE SEQUENCE [LARGE SCALE GENOMIC DNA]</scope>
    <source>
        <strain evidence="6">B36_G15</strain>
    </source>
</reference>
<dbReference type="Pfam" id="PF00005">
    <property type="entry name" value="ABC_tran"/>
    <property type="match status" value="1"/>
</dbReference>
<evidence type="ECO:0000256" key="2">
    <source>
        <dbReference type="ARBA" id="ARBA00022448"/>
    </source>
</evidence>
<feature type="domain" description="ABC transporter" evidence="5">
    <location>
        <begin position="5"/>
        <end position="225"/>
    </location>
</feature>
<dbReference type="SMART" id="SM00382">
    <property type="entry name" value="AAA"/>
    <property type="match status" value="1"/>
</dbReference>
<dbReference type="InterPro" id="IPR003593">
    <property type="entry name" value="AAA+_ATPase"/>
</dbReference>
<dbReference type="PROSITE" id="PS50893">
    <property type="entry name" value="ABC_TRANSPORTER_2"/>
    <property type="match status" value="1"/>
</dbReference>
<sequence>MNSILEAKGIKKGYQTGGEFLEVLKGVDLSLVRGESVAILGPSGAGKSTLLHILGGLDRPDEGKVYLEGCDLTTAGDGNLARIRNEKIGFVFQFHHLLPDFTVVENIALPLLIRGRPKKEAFSLAQKLAIQLGLGARLAHKPENLSAGERQRVAVARAVITEPVIILADEPTGNLDYDNSIMILELLKKINRQRMVGLIIVSHNPLIQEYTDRRFALKGGYLSAL</sequence>
<dbReference type="InterPro" id="IPR003439">
    <property type="entry name" value="ABC_transporter-like_ATP-bd"/>
</dbReference>
<proteinExistence type="inferred from homology"/>
<name>A0A660SG79_UNCW3</name>
<dbReference type="AlphaFoldDB" id="A0A660SG79"/>
<evidence type="ECO:0000256" key="1">
    <source>
        <dbReference type="ARBA" id="ARBA00005417"/>
    </source>
</evidence>
<keyword evidence="3" id="KW-0547">Nucleotide-binding</keyword>
<dbReference type="InterPro" id="IPR017871">
    <property type="entry name" value="ABC_transporter-like_CS"/>
</dbReference>
<evidence type="ECO:0000313" key="7">
    <source>
        <dbReference type="Proteomes" id="UP000268469"/>
    </source>
</evidence>
<dbReference type="GO" id="GO:0005524">
    <property type="term" value="F:ATP binding"/>
    <property type="evidence" value="ECO:0007669"/>
    <property type="project" value="UniProtKB-KW"/>
</dbReference>
<dbReference type="PROSITE" id="PS00211">
    <property type="entry name" value="ABC_TRANSPORTER_1"/>
    <property type="match status" value="1"/>
</dbReference>
<accession>A0A660SG79</accession>
<gene>
    <name evidence="6" type="ORF">DRP53_06960</name>
</gene>
<keyword evidence="2" id="KW-0813">Transport</keyword>